<evidence type="ECO:0000313" key="3">
    <source>
        <dbReference type="Proteomes" id="UP000605568"/>
    </source>
</evidence>
<protein>
    <submittedName>
        <fullName evidence="2">Uncharacterized protein</fullName>
    </submittedName>
</protein>
<reference evidence="3" key="1">
    <citation type="journal article" date="2019" name="Int. J. Syst. Evol. Microbiol.">
        <title>The Global Catalogue of Microorganisms (GCM) 10K type strain sequencing project: providing services to taxonomists for standard genome sequencing and annotation.</title>
        <authorList>
            <consortium name="The Broad Institute Genomics Platform"/>
            <consortium name="The Broad Institute Genome Sequencing Center for Infectious Disease"/>
            <person name="Wu L."/>
            <person name="Ma J."/>
        </authorList>
    </citation>
    <scope>NUCLEOTIDE SEQUENCE [LARGE SCALE GENOMIC DNA]</scope>
    <source>
        <strain evidence="3">CGMCC 4.7367</strain>
    </source>
</reference>
<organism evidence="2 3">
    <name type="scientific">Lentzea cavernae</name>
    <dbReference type="NCBI Taxonomy" id="2020703"/>
    <lineage>
        <taxon>Bacteria</taxon>
        <taxon>Bacillati</taxon>
        <taxon>Actinomycetota</taxon>
        <taxon>Actinomycetes</taxon>
        <taxon>Pseudonocardiales</taxon>
        <taxon>Pseudonocardiaceae</taxon>
        <taxon>Lentzea</taxon>
    </lineage>
</organism>
<dbReference type="Proteomes" id="UP000605568">
    <property type="component" value="Unassembled WGS sequence"/>
</dbReference>
<feature type="region of interest" description="Disordered" evidence="1">
    <location>
        <begin position="1"/>
        <end position="25"/>
    </location>
</feature>
<sequence>MHNARPGATAERVRQHGDLPLTAHEQATLVTHGTSDEAGTKWGNHADQQIAAGPAGPCRSTGRSSAGLPLRTASAAEAPAQNAKTIRPINW</sequence>
<feature type="region of interest" description="Disordered" evidence="1">
    <location>
        <begin position="48"/>
        <end position="91"/>
    </location>
</feature>
<dbReference type="EMBL" id="BNAR01000032">
    <property type="protein sequence ID" value="GHH63587.1"/>
    <property type="molecule type" value="Genomic_DNA"/>
</dbReference>
<comment type="caution">
    <text evidence="2">The sequence shown here is derived from an EMBL/GenBank/DDBJ whole genome shotgun (WGS) entry which is preliminary data.</text>
</comment>
<evidence type="ECO:0000256" key="1">
    <source>
        <dbReference type="SAM" id="MobiDB-lite"/>
    </source>
</evidence>
<name>A0ABQ3MVB7_9PSEU</name>
<keyword evidence="3" id="KW-1185">Reference proteome</keyword>
<proteinExistence type="predicted"/>
<evidence type="ECO:0000313" key="2">
    <source>
        <dbReference type="EMBL" id="GHH63587.1"/>
    </source>
</evidence>
<gene>
    <name evidence="2" type="ORF">GCM10017774_92900</name>
</gene>
<accession>A0ABQ3MVB7</accession>